<evidence type="ECO:0000313" key="2">
    <source>
        <dbReference type="Proteomes" id="UP000262583"/>
    </source>
</evidence>
<name>A0A2Z4Y7H2_SUMC1</name>
<dbReference type="EMBL" id="CP030759">
    <property type="protein sequence ID" value="AXA36976.1"/>
    <property type="molecule type" value="Genomic_DNA"/>
</dbReference>
<sequence length="60" mass="6740">MVWGAVVDSLFPADFTRSLTSAMDFVARVRCCWVRRCAVGAAFSPAETVEEPERPKLYKD</sequence>
<dbReference type="Proteomes" id="UP000262583">
    <property type="component" value="Chromosome"/>
</dbReference>
<dbReference type="KEGG" id="schv:BRCON_2199"/>
<evidence type="ECO:0000313" key="1">
    <source>
        <dbReference type="EMBL" id="AXA36976.1"/>
    </source>
</evidence>
<gene>
    <name evidence="1" type="ORF">BRCON_2199</name>
</gene>
<protein>
    <submittedName>
        <fullName evidence="1">Uncharacterized protein</fullName>
    </submittedName>
</protein>
<accession>A0A2Z4Y7H2</accession>
<proteinExistence type="predicted"/>
<reference evidence="1 2" key="1">
    <citation type="submission" date="2018-05" db="EMBL/GenBank/DDBJ databases">
        <title>A metagenomic window into the 2 km-deep terrestrial subsurface aquifer revealed taxonomically and functionally diverse microbial community comprising novel uncultured bacterial lineages.</title>
        <authorList>
            <person name="Kadnikov V.V."/>
            <person name="Mardanov A.V."/>
            <person name="Beletsky A.V."/>
            <person name="Banks D."/>
            <person name="Pimenov N.V."/>
            <person name="Frank Y.A."/>
            <person name="Karnachuk O.V."/>
            <person name="Ravin N.V."/>
        </authorList>
    </citation>
    <scope>NUCLEOTIDE SEQUENCE [LARGE SCALE GENOMIC DNA]</scope>
    <source>
        <strain evidence="1">BY</strain>
    </source>
</reference>
<dbReference type="AlphaFoldDB" id="A0A2Z4Y7H2"/>
<organism evidence="1 2">
    <name type="scientific">Sumerlaea chitinivorans</name>
    <dbReference type="NCBI Taxonomy" id="2250252"/>
    <lineage>
        <taxon>Bacteria</taxon>
        <taxon>Candidatus Sumerlaeota</taxon>
        <taxon>Candidatus Sumerlaeia</taxon>
        <taxon>Candidatus Sumerlaeales</taxon>
        <taxon>Candidatus Sumerlaeaceae</taxon>
        <taxon>Candidatus Sumerlaea</taxon>
    </lineage>
</organism>